<evidence type="ECO:0000256" key="3">
    <source>
        <dbReference type="ARBA" id="ARBA00012389"/>
    </source>
</evidence>
<comment type="function">
    <text evidence="1">Catalyzes the reversible adenylation of nicotinate mononucleotide (NaMN) to nicotinic acid adenine dinucleotide (NaAD).</text>
</comment>
<comment type="caution">
    <text evidence="12">The sequence shown here is derived from an EMBL/GenBank/DDBJ whole genome shotgun (WGS) entry which is preliminary data.</text>
</comment>
<evidence type="ECO:0000313" key="13">
    <source>
        <dbReference type="Proteomes" id="UP000034022"/>
    </source>
</evidence>
<gene>
    <name evidence="12" type="ORF">US91_C0004G0070</name>
</gene>
<comment type="catalytic activity">
    <reaction evidence="10">
        <text>nicotinate beta-D-ribonucleotide + ATP + H(+) = deamido-NAD(+) + diphosphate</text>
        <dbReference type="Rhea" id="RHEA:22860"/>
        <dbReference type="ChEBI" id="CHEBI:15378"/>
        <dbReference type="ChEBI" id="CHEBI:30616"/>
        <dbReference type="ChEBI" id="CHEBI:33019"/>
        <dbReference type="ChEBI" id="CHEBI:57502"/>
        <dbReference type="ChEBI" id="CHEBI:58437"/>
        <dbReference type="EC" id="2.7.7.18"/>
    </reaction>
</comment>
<dbReference type="GO" id="GO:0005524">
    <property type="term" value="F:ATP binding"/>
    <property type="evidence" value="ECO:0007669"/>
    <property type="project" value="UniProtKB-KW"/>
</dbReference>
<sequence length="208" mass="23551">MLQGIILVGGSFDPPGNHHVQVLERICNRFNNARIIVVPCGPRKDKPSQGTTLDQRIEMVYSAFGQLEEDGLIEIDVYDLEKNCFRPTHVLGDIYSKQGKVLHFVGAEIIAGGAKGSSYIHKHWARKETDYNQLHFLVGGRPCKEYEPDDLPFGSVYLPLEGIFGSSTEIRRRIKAGDESFCDMVCEDVARVIVWDKLYGWKGYEWKS</sequence>
<keyword evidence="5 12" id="KW-0808">Transferase</keyword>
<proteinExistence type="predicted"/>
<evidence type="ECO:0000256" key="2">
    <source>
        <dbReference type="ARBA" id="ARBA00005019"/>
    </source>
</evidence>
<dbReference type="Proteomes" id="UP000034022">
    <property type="component" value="Unassembled WGS sequence"/>
</dbReference>
<evidence type="ECO:0000256" key="4">
    <source>
        <dbReference type="ARBA" id="ARBA00022642"/>
    </source>
</evidence>
<evidence type="ECO:0000259" key="11">
    <source>
        <dbReference type="Pfam" id="PF01467"/>
    </source>
</evidence>
<dbReference type="InterPro" id="IPR014729">
    <property type="entry name" value="Rossmann-like_a/b/a_fold"/>
</dbReference>
<evidence type="ECO:0000256" key="10">
    <source>
        <dbReference type="ARBA" id="ARBA00048721"/>
    </source>
</evidence>
<dbReference type="Gene3D" id="3.40.50.620">
    <property type="entry name" value="HUPs"/>
    <property type="match status" value="1"/>
</dbReference>
<evidence type="ECO:0000313" key="12">
    <source>
        <dbReference type="EMBL" id="KKQ70585.1"/>
    </source>
</evidence>
<dbReference type="InterPro" id="IPR005248">
    <property type="entry name" value="NadD/NMNAT"/>
</dbReference>
<dbReference type="EC" id="2.7.7.18" evidence="3"/>
<dbReference type="Pfam" id="PF01467">
    <property type="entry name" value="CTP_transf_like"/>
    <property type="match status" value="1"/>
</dbReference>
<organism evidence="12 13">
    <name type="scientific">Candidatus Falkowbacteria bacterium GW2011_GWE1_38_31</name>
    <dbReference type="NCBI Taxonomy" id="1618638"/>
    <lineage>
        <taxon>Bacteria</taxon>
        <taxon>Candidatus Falkowiibacteriota</taxon>
    </lineage>
</organism>
<keyword evidence="6 12" id="KW-0548">Nucleotidyltransferase</keyword>
<evidence type="ECO:0000256" key="5">
    <source>
        <dbReference type="ARBA" id="ARBA00022679"/>
    </source>
</evidence>
<dbReference type="AlphaFoldDB" id="A0A0G0K582"/>
<dbReference type="GO" id="GO:0009435">
    <property type="term" value="P:NAD+ biosynthetic process"/>
    <property type="evidence" value="ECO:0007669"/>
    <property type="project" value="InterPro"/>
</dbReference>
<name>A0A0G0K582_9BACT</name>
<dbReference type="PANTHER" id="PTHR39321:SF3">
    <property type="entry name" value="PHOSPHOPANTETHEINE ADENYLYLTRANSFERASE"/>
    <property type="match status" value="1"/>
</dbReference>
<dbReference type="GO" id="GO:0004515">
    <property type="term" value="F:nicotinate-nucleotide adenylyltransferase activity"/>
    <property type="evidence" value="ECO:0007669"/>
    <property type="project" value="UniProtKB-EC"/>
</dbReference>
<keyword evidence="4" id="KW-0662">Pyridine nucleotide biosynthesis</keyword>
<reference evidence="12 13" key="1">
    <citation type="journal article" date="2015" name="Nature">
        <title>rRNA introns, odd ribosomes, and small enigmatic genomes across a large radiation of phyla.</title>
        <authorList>
            <person name="Brown C.T."/>
            <person name="Hug L.A."/>
            <person name="Thomas B.C."/>
            <person name="Sharon I."/>
            <person name="Castelle C.J."/>
            <person name="Singh A."/>
            <person name="Wilkins M.J."/>
            <person name="Williams K.H."/>
            <person name="Banfield J.F."/>
        </authorList>
    </citation>
    <scope>NUCLEOTIDE SEQUENCE [LARGE SCALE GENOMIC DNA]</scope>
</reference>
<dbReference type="PANTHER" id="PTHR39321">
    <property type="entry name" value="NICOTINATE-NUCLEOTIDE ADENYLYLTRANSFERASE-RELATED"/>
    <property type="match status" value="1"/>
</dbReference>
<keyword evidence="7" id="KW-0547">Nucleotide-binding</keyword>
<keyword evidence="9" id="KW-0520">NAD</keyword>
<evidence type="ECO:0000256" key="8">
    <source>
        <dbReference type="ARBA" id="ARBA00022840"/>
    </source>
</evidence>
<dbReference type="EMBL" id="LBUU01000004">
    <property type="protein sequence ID" value="KKQ70585.1"/>
    <property type="molecule type" value="Genomic_DNA"/>
</dbReference>
<evidence type="ECO:0000256" key="7">
    <source>
        <dbReference type="ARBA" id="ARBA00022741"/>
    </source>
</evidence>
<keyword evidence="8" id="KW-0067">ATP-binding</keyword>
<protein>
    <recommendedName>
        <fullName evidence="3">nicotinate-nucleotide adenylyltransferase</fullName>
        <ecNumber evidence="3">2.7.7.18</ecNumber>
    </recommendedName>
</protein>
<evidence type="ECO:0000256" key="9">
    <source>
        <dbReference type="ARBA" id="ARBA00023027"/>
    </source>
</evidence>
<dbReference type="SUPFAM" id="SSF52374">
    <property type="entry name" value="Nucleotidylyl transferase"/>
    <property type="match status" value="1"/>
</dbReference>
<evidence type="ECO:0000256" key="1">
    <source>
        <dbReference type="ARBA" id="ARBA00002324"/>
    </source>
</evidence>
<accession>A0A0G0K582</accession>
<evidence type="ECO:0000256" key="6">
    <source>
        <dbReference type="ARBA" id="ARBA00022695"/>
    </source>
</evidence>
<comment type="pathway">
    <text evidence="2">Cofactor biosynthesis; NAD(+) biosynthesis; deamido-NAD(+) from nicotinate D-ribonucleotide: step 1/1.</text>
</comment>
<feature type="domain" description="Cytidyltransferase-like" evidence="11">
    <location>
        <begin position="7"/>
        <end position="173"/>
    </location>
</feature>
<dbReference type="InterPro" id="IPR004821">
    <property type="entry name" value="Cyt_trans-like"/>
</dbReference>